<comment type="caution">
    <text evidence="1">The sequence shown here is derived from an EMBL/GenBank/DDBJ whole genome shotgun (WGS) entry which is preliminary data.</text>
</comment>
<dbReference type="RefSeq" id="WP_143277549.1">
    <property type="nucleotide sequence ID" value="NZ_CADDZZ010000053.1"/>
</dbReference>
<dbReference type="Proteomes" id="UP000645612">
    <property type="component" value="Unassembled WGS sequence"/>
</dbReference>
<gene>
    <name evidence="1" type="ORF">JAO13_39730</name>
</gene>
<accession>A0A8I1B4D4</accession>
<reference evidence="1" key="1">
    <citation type="submission" date="2020-12" db="EMBL/GenBank/DDBJ databases">
        <title>Burkholderia cepacia complex in Mexico.</title>
        <authorList>
            <person name="Estrada P."/>
        </authorList>
    </citation>
    <scope>NUCLEOTIDE SEQUENCE</scope>
    <source>
        <strain evidence="1">871</strain>
    </source>
</reference>
<proteinExistence type="predicted"/>
<evidence type="ECO:0000313" key="1">
    <source>
        <dbReference type="EMBL" id="MBH9702575.1"/>
    </source>
</evidence>
<dbReference type="AlphaFoldDB" id="A0A8I1B4D4"/>
<evidence type="ECO:0000313" key="2">
    <source>
        <dbReference type="Proteomes" id="UP000645612"/>
    </source>
</evidence>
<protein>
    <submittedName>
        <fullName evidence="1">Uncharacterized protein</fullName>
    </submittedName>
</protein>
<sequence>MNISQFRELSQLEVALLRRMATCGVPNGDILMAQILAARASPIDEEGSLRLVTSSDKKYGDATGPLITAVQEDVDTVRNYGPYINFVLILKNGFIDELEVYKDDGGKIAADFNPDGLSITWGGPKDSRVF</sequence>
<dbReference type="EMBL" id="JAEDXG010000080">
    <property type="protein sequence ID" value="MBH9702575.1"/>
    <property type="molecule type" value="Genomic_DNA"/>
</dbReference>
<name>A0A8I1B4D4_BURCE</name>
<organism evidence="1 2">
    <name type="scientific">Burkholderia cepacia</name>
    <name type="common">Pseudomonas cepacia</name>
    <dbReference type="NCBI Taxonomy" id="292"/>
    <lineage>
        <taxon>Bacteria</taxon>
        <taxon>Pseudomonadati</taxon>
        <taxon>Pseudomonadota</taxon>
        <taxon>Betaproteobacteria</taxon>
        <taxon>Burkholderiales</taxon>
        <taxon>Burkholderiaceae</taxon>
        <taxon>Burkholderia</taxon>
        <taxon>Burkholderia cepacia complex</taxon>
    </lineage>
</organism>